<evidence type="ECO:0000313" key="2">
    <source>
        <dbReference type="EMBL" id="GLI25746.1"/>
    </source>
</evidence>
<evidence type="ECO:0000313" key="5">
    <source>
        <dbReference type="Proteomes" id="UP001245370"/>
    </source>
</evidence>
<proteinExistence type="predicted"/>
<dbReference type="Proteomes" id="UP001245370">
    <property type="component" value="Unassembled WGS sequence"/>
</dbReference>
<feature type="domain" description="Helix-turn-helix" evidence="1">
    <location>
        <begin position="24"/>
        <end position="71"/>
    </location>
</feature>
<dbReference type="InterPro" id="IPR041657">
    <property type="entry name" value="HTH_17"/>
</dbReference>
<keyword evidence="5" id="KW-1185">Reference proteome</keyword>
<dbReference type="GO" id="GO:0003677">
    <property type="term" value="F:DNA binding"/>
    <property type="evidence" value="ECO:0007669"/>
    <property type="project" value="InterPro"/>
</dbReference>
<dbReference type="EMBL" id="JAVDPY010000012">
    <property type="protein sequence ID" value="MDR6336494.1"/>
    <property type="molecule type" value="Genomic_DNA"/>
</dbReference>
<dbReference type="InterPro" id="IPR010093">
    <property type="entry name" value="SinI_DNA-bd"/>
</dbReference>
<accession>A0A9W6CTD9</accession>
<name>A0A9W6CTD9_XANFL</name>
<evidence type="ECO:0000259" key="1">
    <source>
        <dbReference type="Pfam" id="PF12728"/>
    </source>
</evidence>
<protein>
    <submittedName>
        <fullName evidence="3">Excisionase family DNA binding protein</fullName>
    </submittedName>
</protein>
<reference evidence="3 5" key="2">
    <citation type="submission" date="2023-07" db="EMBL/GenBank/DDBJ databases">
        <title>Genomic Encyclopedia of Type Strains, Phase IV (KMG-IV): sequencing the most valuable type-strain genomes for metagenomic binning, comparative biology and taxonomic classification.</title>
        <authorList>
            <person name="Goeker M."/>
        </authorList>
    </citation>
    <scope>NUCLEOTIDE SEQUENCE [LARGE SCALE GENOMIC DNA]</scope>
    <source>
        <strain evidence="3 5">DSM 338</strain>
    </source>
</reference>
<dbReference type="Proteomes" id="UP001144397">
    <property type="component" value="Unassembled WGS sequence"/>
</dbReference>
<gene>
    <name evidence="3" type="ORF">GGQ86_004995</name>
    <name evidence="2" type="ORF">XFLAVUS301_54200</name>
</gene>
<dbReference type="Pfam" id="PF12728">
    <property type="entry name" value="HTH_17"/>
    <property type="match status" value="1"/>
</dbReference>
<dbReference type="RefSeq" id="WP_281810208.1">
    <property type="nucleotide sequence ID" value="NZ_BSDO01000030.1"/>
</dbReference>
<evidence type="ECO:0000313" key="3">
    <source>
        <dbReference type="EMBL" id="MDR6336494.1"/>
    </source>
</evidence>
<dbReference type="GeneID" id="95766196"/>
<organism evidence="2 4">
    <name type="scientific">Xanthobacter flavus</name>
    <dbReference type="NCBI Taxonomy" id="281"/>
    <lineage>
        <taxon>Bacteria</taxon>
        <taxon>Pseudomonadati</taxon>
        <taxon>Pseudomonadota</taxon>
        <taxon>Alphaproteobacteria</taxon>
        <taxon>Hyphomicrobiales</taxon>
        <taxon>Xanthobacteraceae</taxon>
        <taxon>Xanthobacter</taxon>
    </lineage>
</organism>
<dbReference type="NCBIfam" id="TIGR01764">
    <property type="entry name" value="excise"/>
    <property type="match status" value="1"/>
</dbReference>
<reference evidence="2" key="1">
    <citation type="submission" date="2022-12" db="EMBL/GenBank/DDBJ databases">
        <title>Reference genome sequencing for broad-spectrum identification of bacterial and archaeal isolates by mass spectrometry.</title>
        <authorList>
            <person name="Sekiguchi Y."/>
            <person name="Tourlousse D.M."/>
        </authorList>
    </citation>
    <scope>NUCLEOTIDE SEQUENCE</scope>
    <source>
        <strain evidence="2">301</strain>
    </source>
</reference>
<dbReference type="EMBL" id="BSDO01000030">
    <property type="protein sequence ID" value="GLI25746.1"/>
    <property type="molecule type" value="Genomic_DNA"/>
</dbReference>
<evidence type="ECO:0000313" key="4">
    <source>
        <dbReference type="Proteomes" id="UP001144397"/>
    </source>
</evidence>
<dbReference type="AlphaFoldDB" id="A0A9W6CTD9"/>
<comment type="caution">
    <text evidence="2">The sequence shown here is derived from an EMBL/GenBank/DDBJ whole genome shotgun (WGS) entry which is preliminary data.</text>
</comment>
<sequence>MQLAADTAVPAPAGAYHAPEALAYDVATAARIMGVSKATVFNELKKGAIAAKKFGRKTLITRAAIDAWVANLPARNAA</sequence>